<evidence type="ECO:0000313" key="2">
    <source>
        <dbReference type="Proteomes" id="UP000269410"/>
    </source>
</evidence>
<name>A0A3M0YYB8_9BACT</name>
<dbReference type="AlphaFoldDB" id="A0A3M0YYB8"/>
<gene>
    <name evidence="1" type="ORF">D6810_03005</name>
</gene>
<dbReference type="EMBL" id="RFKV01000099">
    <property type="protein sequence ID" value="RMD76763.1"/>
    <property type="molecule type" value="Genomic_DNA"/>
</dbReference>
<reference evidence="1 2" key="1">
    <citation type="submission" date="2018-10" db="EMBL/GenBank/DDBJ databases">
        <title>Thermophilic Lithotrophy and Phototrophy in an Intertidal, Iron-rich, Geothermal Spring.</title>
        <authorList>
            <person name="Ward L.M."/>
            <person name="Idei A."/>
            <person name="Nakagawa M."/>
            <person name="Ueno Y."/>
            <person name="Fischer W."/>
            <person name="Mcglynn S.E."/>
        </authorList>
    </citation>
    <scope>NUCLEOTIDE SEQUENCE [LARGE SCALE GENOMIC DNA]</scope>
    <source>
        <strain evidence="1">J137</strain>
    </source>
</reference>
<comment type="caution">
    <text evidence="1">The sequence shown here is derived from an EMBL/GenBank/DDBJ whole genome shotgun (WGS) entry which is preliminary data.</text>
</comment>
<proteinExistence type="predicted"/>
<protein>
    <submittedName>
        <fullName evidence="1">Uncharacterized protein</fullName>
    </submittedName>
</protein>
<evidence type="ECO:0000313" key="1">
    <source>
        <dbReference type="EMBL" id="RMD76763.1"/>
    </source>
</evidence>
<dbReference type="Proteomes" id="UP000269410">
    <property type="component" value="Unassembled WGS sequence"/>
</dbReference>
<accession>A0A3M0YYB8</accession>
<organism evidence="1 2">
    <name type="scientific">Candidatus Dojkabacteria bacterium</name>
    <dbReference type="NCBI Taxonomy" id="2099670"/>
    <lineage>
        <taxon>Bacteria</taxon>
        <taxon>Candidatus Dojkabacteria</taxon>
    </lineage>
</organism>
<sequence>MFTLLYFSKTLLKDFFLSLDLERRSEEFYFENVQRCCSREMGKTSYIKFCFFKVSNEKG</sequence>